<dbReference type="Proteomes" id="UP000717328">
    <property type="component" value="Unassembled WGS sequence"/>
</dbReference>
<sequence length="147" mass="16639">MLAFETILCILALFKGYETFRSSSSPFHSGRHLVSILLRDSLLYYFVMFATYLTNLLVWAIASQNLLEIPIGFSVAMSCVLGNRIILNVRSVNKEQRTDRKSEKPLSYTHNGSRGVLVVQSGEKSLSEIEMGQLRSMRAGILNDRQY</sequence>
<reference evidence="2" key="2">
    <citation type="submission" date="2021-10" db="EMBL/GenBank/DDBJ databases">
        <title>Phylogenomics reveals ancestral predisposition of the termite-cultivated fungus Termitomyces towards a domesticated lifestyle.</title>
        <authorList>
            <person name="Auxier B."/>
            <person name="Grum-Grzhimaylo A."/>
            <person name="Cardenas M.E."/>
            <person name="Lodge J.D."/>
            <person name="Laessoe T."/>
            <person name="Pedersen O."/>
            <person name="Smith M.E."/>
            <person name="Kuyper T.W."/>
            <person name="Franco-Molano E.A."/>
            <person name="Baroni T.J."/>
            <person name="Aanen D.K."/>
        </authorList>
    </citation>
    <scope>NUCLEOTIDE SEQUENCE</scope>
    <source>
        <strain evidence="2">D49</strain>
    </source>
</reference>
<keyword evidence="3" id="KW-1185">Reference proteome</keyword>
<organism evidence="2 3">
    <name type="scientific">Sphagnurus paluster</name>
    <dbReference type="NCBI Taxonomy" id="117069"/>
    <lineage>
        <taxon>Eukaryota</taxon>
        <taxon>Fungi</taxon>
        <taxon>Dikarya</taxon>
        <taxon>Basidiomycota</taxon>
        <taxon>Agaricomycotina</taxon>
        <taxon>Agaricomycetes</taxon>
        <taxon>Agaricomycetidae</taxon>
        <taxon>Agaricales</taxon>
        <taxon>Tricholomatineae</taxon>
        <taxon>Lyophyllaceae</taxon>
        <taxon>Sphagnurus</taxon>
    </lineage>
</organism>
<evidence type="ECO:0000313" key="3">
    <source>
        <dbReference type="Proteomes" id="UP000717328"/>
    </source>
</evidence>
<dbReference type="OrthoDB" id="3049657at2759"/>
<gene>
    <name evidence="2" type="ORF">H0H81_005098</name>
</gene>
<keyword evidence="1" id="KW-0812">Transmembrane</keyword>
<evidence type="ECO:0000256" key="1">
    <source>
        <dbReference type="SAM" id="Phobius"/>
    </source>
</evidence>
<evidence type="ECO:0000313" key="2">
    <source>
        <dbReference type="EMBL" id="KAG5652404.1"/>
    </source>
</evidence>
<accession>A0A9P7GKQ5</accession>
<feature type="transmembrane region" description="Helical" evidence="1">
    <location>
        <begin position="67"/>
        <end position="87"/>
    </location>
</feature>
<dbReference type="EMBL" id="JABCKI010000129">
    <property type="protein sequence ID" value="KAG5652404.1"/>
    <property type="molecule type" value="Genomic_DNA"/>
</dbReference>
<dbReference type="AlphaFoldDB" id="A0A9P7GKQ5"/>
<keyword evidence="1" id="KW-0472">Membrane</keyword>
<feature type="transmembrane region" description="Helical" evidence="1">
    <location>
        <begin position="42"/>
        <end position="61"/>
    </location>
</feature>
<protein>
    <submittedName>
        <fullName evidence="2">Uncharacterized protein</fullName>
    </submittedName>
</protein>
<reference evidence="2" key="1">
    <citation type="submission" date="2021-02" db="EMBL/GenBank/DDBJ databases">
        <authorList>
            <person name="Nieuwenhuis M."/>
            <person name="Van De Peppel L.J.J."/>
        </authorList>
    </citation>
    <scope>NUCLEOTIDE SEQUENCE</scope>
    <source>
        <strain evidence="2">D49</strain>
    </source>
</reference>
<comment type="caution">
    <text evidence="2">The sequence shown here is derived from an EMBL/GenBank/DDBJ whole genome shotgun (WGS) entry which is preliminary data.</text>
</comment>
<keyword evidence="1" id="KW-1133">Transmembrane helix</keyword>
<proteinExistence type="predicted"/>
<name>A0A9P7GKQ5_9AGAR</name>